<dbReference type="AlphaFoldDB" id="A0A915A1I3"/>
<evidence type="ECO:0000313" key="2">
    <source>
        <dbReference type="WBParaSite" id="PgE140_g001_t01"/>
    </source>
</evidence>
<proteinExistence type="predicted"/>
<accession>A0A915A1I3</accession>
<name>A0A915A1I3_PARUN</name>
<reference evidence="2" key="1">
    <citation type="submission" date="2022-11" db="UniProtKB">
        <authorList>
            <consortium name="WormBaseParasite"/>
        </authorList>
    </citation>
    <scope>IDENTIFICATION</scope>
</reference>
<evidence type="ECO:0000313" key="1">
    <source>
        <dbReference type="Proteomes" id="UP000887569"/>
    </source>
</evidence>
<organism evidence="1 2">
    <name type="scientific">Parascaris univalens</name>
    <name type="common">Nematode worm</name>
    <dbReference type="NCBI Taxonomy" id="6257"/>
    <lineage>
        <taxon>Eukaryota</taxon>
        <taxon>Metazoa</taxon>
        <taxon>Ecdysozoa</taxon>
        <taxon>Nematoda</taxon>
        <taxon>Chromadorea</taxon>
        <taxon>Rhabditida</taxon>
        <taxon>Spirurina</taxon>
        <taxon>Ascaridomorpha</taxon>
        <taxon>Ascaridoidea</taxon>
        <taxon>Ascarididae</taxon>
        <taxon>Parascaris</taxon>
    </lineage>
</organism>
<dbReference type="Proteomes" id="UP000887569">
    <property type="component" value="Unplaced"/>
</dbReference>
<keyword evidence="1" id="KW-1185">Reference proteome</keyword>
<sequence>MLSLAMIVFIEHSSLSSSHLLTSMNSLSLMGRRSLLILHCIYWRFRVSLVSSVMNKLPVCKGDTLLNRLSRHGCCLTFRKGTGYEV</sequence>
<dbReference type="WBParaSite" id="PgE140_g001_t01">
    <property type="protein sequence ID" value="PgE140_g001_t01"/>
    <property type="gene ID" value="PgE140_g001"/>
</dbReference>
<protein>
    <submittedName>
        <fullName evidence="2">Secreted protein</fullName>
    </submittedName>
</protein>